<dbReference type="InterPro" id="IPR015496">
    <property type="entry name" value="Ubiquilin"/>
</dbReference>
<name>A0A8H3DTY6_9AGAM</name>
<organism evidence="2 3">
    <name type="scientific">Rhizoctonia solani</name>
    <dbReference type="NCBI Taxonomy" id="456999"/>
    <lineage>
        <taxon>Eukaryota</taxon>
        <taxon>Fungi</taxon>
        <taxon>Dikarya</taxon>
        <taxon>Basidiomycota</taxon>
        <taxon>Agaricomycotina</taxon>
        <taxon>Agaricomycetes</taxon>
        <taxon>Cantharellales</taxon>
        <taxon>Ceratobasidiaceae</taxon>
        <taxon>Rhizoctonia</taxon>
    </lineage>
</organism>
<evidence type="ECO:0000313" key="2">
    <source>
        <dbReference type="EMBL" id="CAE7075639.1"/>
    </source>
</evidence>
<evidence type="ECO:0000259" key="1">
    <source>
        <dbReference type="PROSITE" id="PS50053"/>
    </source>
</evidence>
<dbReference type="EMBL" id="CAJNJQ010000401">
    <property type="protein sequence ID" value="CAE7075639.1"/>
    <property type="molecule type" value="Genomic_DNA"/>
</dbReference>
<proteinExistence type="predicted"/>
<dbReference type="PROSITE" id="PS50053">
    <property type="entry name" value="UBIQUITIN_2"/>
    <property type="match status" value="1"/>
</dbReference>
<comment type="caution">
    <text evidence="2">The sequence shown here is derived from an EMBL/GenBank/DDBJ whole genome shotgun (WGS) entry which is preliminary data.</text>
</comment>
<feature type="domain" description="Ubiquitin-like" evidence="1">
    <location>
        <begin position="60"/>
        <end position="133"/>
    </location>
</feature>
<dbReference type="Pfam" id="PF00240">
    <property type="entry name" value="ubiquitin"/>
    <property type="match status" value="1"/>
</dbReference>
<dbReference type="InterPro" id="IPR029071">
    <property type="entry name" value="Ubiquitin-like_domsf"/>
</dbReference>
<reference evidence="2" key="1">
    <citation type="submission" date="2021-01" db="EMBL/GenBank/DDBJ databases">
        <authorList>
            <person name="Kaushik A."/>
        </authorList>
    </citation>
    <scope>NUCLEOTIDE SEQUENCE</scope>
    <source>
        <strain evidence="2">AG5</strain>
    </source>
</reference>
<dbReference type="PANTHER" id="PTHR10677:SF3">
    <property type="entry name" value="FI07626P-RELATED"/>
    <property type="match status" value="1"/>
</dbReference>
<protein>
    <recommendedName>
        <fullName evidence="1">Ubiquitin-like domain-containing protein</fullName>
    </recommendedName>
</protein>
<evidence type="ECO:0000313" key="3">
    <source>
        <dbReference type="Proteomes" id="UP000663827"/>
    </source>
</evidence>
<dbReference type="Proteomes" id="UP000663827">
    <property type="component" value="Unassembled WGS sequence"/>
</dbReference>
<dbReference type="AlphaFoldDB" id="A0A8H3DTY6"/>
<dbReference type="SMART" id="SM00213">
    <property type="entry name" value="UBQ"/>
    <property type="match status" value="1"/>
</dbReference>
<accession>A0A8H3DTY6</accession>
<dbReference type="SUPFAM" id="SSF54236">
    <property type="entry name" value="Ubiquitin-like"/>
    <property type="match status" value="1"/>
</dbReference>
<dbReference type="GO" id="GO:0006511">
    <property type="term" value="P:ubiquitin-dependent protein catabolic process"/>
    <property type="evidence" value="ECO:0007669"/>
    <property type="project" value="TreeGrafter"/>
</dbReference>
<gene>
    <name evidence="2" type="ORF">RDB_LOCUS19521</name>
</gene>
<dbReference type="InterPro" id="IPR000626">
    <property type="entry name" value="Ubiquitin-like_dom"/>
</dbReference>
<dbReference type="GO" id="GO:0031593">
    <property type="term" value="F:polyubiquitin modification-dependent protein binding"/>
    <property type="evidence" value="ECO:0007669"/>
    <property type="project" value="TreeGrafter"/>
</dbReference>
<dbReference type="GO" id="GO:0005829">
    <property type="term" value="C:cytosol"/>
    <property type="evidence" value="ECO:0007669"/>
    <property type="project" value="TreeGrafter"/>
</dbReference>
<dbReference type="Gene3D" id="3.10.20.90">
    <property type="entry name" value="Phosphatidylinositol 3-kinase Catalytic Subunit, Chain A, domain 1"/>
    <property type="match status" value="1"/>
</dbReference>
<sequence>MEEATFVKSHVAALSGLPTTYPNTFEPEPEDFGRKLPVIPIEILAPPERKIAQTGATGQISVTIKSLKPALAFPLDVLPTDSIASIKEQLAKHPRAPPADAQRLLLKGKALADNKLLQEYDIGDGATINLLIKPGVEWTGVERPMASLSEKSPSHLRLPSQDNIPSVVLSPIPDPEGRAPSPHALALDAIPPPISSSVRQSYHQTIANPAFWDKMHSFLSSEFTNKEDADNAFESFLIASKEQLTAGEIAKIRDSTGNLGMAGT</sequence>
<dbReference type="PANTHER" id="PTHR10677">
    <property type="entry name" value="UBIQUILIN"/>
    <property type="match status" value="1"/>
</dbReference>